<name>A0A0C9UIG0_SPHS4</name>
<feature type="region of interest" description="Disordered" evidence="1">
    <location>
        <begin position="99"/>
        <end position="121"/>
    </location>
</feature>
<dbReference type="AlphaFoldDB" id="A0A0C9UIG0"/>
<gene>
    <name evidence="2" type="ORF">M422DRAFT_48071</name>
</gene>
<feature type="compositionally biased region" description="Polar residues" evidence="1">
    <location>
        <begin position="101"/>
        <end position="111"/>
    </location>
</feature>
<dbReference type="Proteomes" id="UP000054279">
    <property type="component" value="Unassembled WGS sequence"/>
</dbReference>
<evidence type="ECO:0008006" key="4">
    <source>
        <dbReference type="Google" id="ProtNLM"/>
    </source>
</evidence>
<keyword evidence="3" id="KW-1185">Reference proteome</keyword>
<dbReference type="OrthoDB" id="2687372at2759"/>
<sequence length="260" mass="29798">MKLDEIKAAKTAHGTPNKDMFPKVFKQCYVKSTVHNVTTRLENADPELVERFRAYGRSEHGLWPKFLLALNNSIVNITSSSSDTDEEERSLTQDEEELNKIITSSGSNKQASKLKEPKPDPEVPVCPYCECPWSTNPSQELQEKCPKVNSDEYSYAKLTATCSYAHWVYKKHFTKLAELCHHHILEADTSQSAHKWPPVIDFEGLPKHIEVIAEELGEIVDDPELCKRFTDLWKEFKEHGSLKFRGLKGQYVRFEAYHVG</sequence>
<accession>A0A0C9UIG0</accession>
<reference evidence="2 3" key="1">
    <citation type="submission" date="2014-06" db="EMBL/GenBank/DDBJ databases">
        <title>Evolutionary Origins and Diversification of the Mycorrhizal Mutualists.</title>
        <authorList>
            <consortium name="DOE Joint Genome Institute"/>
            <consortium name="Mycorrhizal Genomics Consortium"/>
            <person name="Kohler A."/>
            <person name="Kuo A."/>
            <person name="Nagy L.G."/>
            <person name="Floudas D."/>
            <person name="Copeland A."/>
            <person name="Barry K.W."/>
            <person name="Cichocki N."/>
            <person name="Veneault-Fourrey C."/>
            <person name="LaButti K."/>
            <person name="Lindquist E.A."/>
            <person name="Lipzen A."/>
            <person name="Lundell T."/>
            <person name="Morin E."/>
            <person name="Murat C."/>
            <person name="Riley R."/>
            <person name="Ohm R."/>
            <person name="Sun H."/>
            <person name="Tunlid A."/>
            <person name="Henrissat B."/>
            <person name="Grigoriev I.V."/>
            <person name="Hibbett D.S."/>
            <person name="Martin F."/>
        </authorList>
    </citation>
    <scope>NUCLEOTIDE SEQUENCE [LARGE SCALE GENOMIC DNA]</scope>
    <source>
        <strain evidence="2 3">SS14</strain>
    </source>
</reference>
<organism evidence="2 3">
    <name type="scientific">Sphaerobolus stellatus (strain SS14)</name>
    <dbReference type="NCBI Taxonomy" id="990650"/>
    <lineage>
        <taxon>Eukaryota</taxon>
        <taxon>Fungi</taxon>
        <taxon>Dikarya</taxon>
        <taxon>Basidiomycota</taxon>
        <taxon>Agaricomycotina</taxon>
        <taxon>Agaricomycetes</taxon>
        <taxon>Phallomycetidae</taxon>
        <taxon>Geastrales</taxon>
        <taxon>Sphaerobolaceae</taxon>
        <taxon>Sphaerobolus</taxon>
    </lineage>
</organism>
<proteinExistence type="predicted"/>
<dbReference type="EMBL" id="KN837127">
    <property type="protein sequence ID" value="KIJ42833.1"/>
    <property type="molecule type" value="Genomic_DNA"/>
</dbReference>
<evidence type="ECO:0000313" key="3">
    <source>
        <dbReference type="Proteomes" id="UP000054279"/>
    </source>
</evidence>
<dbReference type="HOGENOM" id="CLU_1070274_0_0_1"/>
<evidence type="ECO:0000256" key="1">
    <source>
        <dbReference type="SAM" id="MobiDB-lite"/>
    </source>
</evidence>
<evidence type="ECO:0000313" key="2">
    <source>
        <dbReference type="EMBL" id="KIJ42833.1"/>
    </source>
</evidence>
<protein>
    <recommendedName>
        <fullName evidence="4">Restriction of telomere capping protein 4</fullName>
    </recommendedName>
</protein>